<keyword evidence="2 5" id="KW-0238">DNA-binding</keyword>
<dbReference type="PRINTS" id="PR00036">
    <property type="entry name" value="HTHLACI"/>
</dbReference>
<dbReference type="InterPro" id="IPR046335">
    <property type="entry name" value="LacI/GalR-like_sensor"/>
</dbReference>
<dbReference type="SUPFAM" id="SSF47413">
    <property type="entry name" value="lambda repressor-like DNA-binding domains"/>
    <property type="match status" value="1"/>
</dbReference>
<protein>
    <submittedName>
        <fullName evidence="5">LacI family DNA-binding transcriptional regulator</fullName>
    </submittedName>
</protein>
<evidence type="ECO:0000256" key="3">
    <source>
        <dbReference type="ARBA" id="ARBA00023163"/>
    </source>
</evidence>
<keyword evidence="3" id="KW-0804">Transcription</keyword>
<dbReference type="PROSITE" id="PS00356">
    <property type="entry name" value="HTH_LACI_1"/>
    <property type="match status" value="1"/>
</dbReference>
<dbReference type="InterPro" id="IPR000843">
    <property type="entry name" value="HTH_LacI"/>
</dbReference>
<dbReference type="EMBL" id="JALBWM010000094">
    <property type="protein sequence ID" value="MCO1335956.1"/>
    <property type="molecule type" value="Genomic_DNA"/>
</dbReference>
<dbReference type="Pfam" id="PF00356">
    <property type="entry name" value="LacI"/>
    <property type="match status" value="1"/>
</dbReference>
<gene>
    <name evidence="5" type="ORF">MO867_16605</name>
</gene>
<keyword evidence="1" id="KW-0805">Transcription regulation</keyword>
<dbReference type="SMART" id="SM00354">
    <property type="entry name" value="HTH_LACI"/>
    <property type="match status" value="1"/>
</dbReference>
<feature type="domain" description="HTH lacI-type" evidence="4">
    <location>
        <begin position="9"/>
        <end position="63"/>
    </location>
</feature>
<proteinExistence type="predicted"/>
<evidence type="ECO:0000256" key="2">
    <source>
        <dbReference type="ARBA" id="ARBA00023125"/>
    </source>
</evidence>
<dbReference type="Pfam" id="PF13377">
    <property type="entry name" value="Peripla_BP_3"/>
    <property type="match status" value="1"/>
</dbReference>
<sequence length="359" mass="39103">MPKDSSSPVSMSDIARLAGVSESTVSRALNNNPLINEKTRERIQKIASSMNYKINESARNLRLQCSHTISVVINTGHTGGQTFSDPFMIDMIGAIADRLAEHKYDLLFSNRISSRSDWHSYLVGSRRADGVIVIGQGVDDAPLRELYEQGDPLVVWGGTKRTGADYCIVSSDNQMGGRQATEHLLGLGRSRIIFLGDIAHPEVNGRFEGYCSALAAVEMADSARQLDVAFSSESGYQSIIELIEREGLSFDGIFTASDSIAMGAIKALQACGHWVPEEVAVVGFDDIPSAPFFTPPLTTVRQNIHRGGELMVEKMMTIISGQPMEPEVLSTELVVRGSCGANPDYQPVQEFFQQSPGEI</sequence>
<comment type="caution">
    <text evidence="5">The sequence shown here is derived from an EMBL/GenBank/DDBJ whole genome shotgun (WGS) entry which is preliminary data.</text>
</comment>
<dbReference type="GO" id="GO:0003700">
    <property type="term" value="F:DNA-binding transcription factor activity"/>
    <property type="evidence" value="ECO:0007669"/>
    <property type="project" value="TreeGrafter"/>
</dbReference>
<dbReference type="PANTHER" id="PTHR30146:SF120">
    <property type="entry name" value="ALANINE RACEMASE"/>
    <property type="match status" value="1"/>
</dbReference>
<dbReference type="GO" id="GO:0000976">
    <property type="term" value="F:transcription cis-regulatory region binding"/>
    <property type="evidence" value="ECO:0007669"/>
    <property type="project" value="TreeGrafter"/>
</dbReference>
<dbReference type="Gene3D" id="3.40.50.2300">
    <property type="match status" value="2"/>
</dbReference>
<dbReference type="CDD" id="cd01392">
    <property type="entry name" value="HTH_LacI"/>
    <property type="match status" value="1"/>
</dbReference>
<organism evidence="5 6">
    <name type="scientific">Microbulbifer okhotskensis</name>
    <dbReference type="NCBI Taxonomy" id="2926617"/>
    <lineage>
        <taxon>Bacteria</taxon>
        <taxon>Pseudomonadati</taxon>
        <taxon>Pseudomonadota</taxon>
        <taxon>Gammaproteobacteria</taxon>
        <taxon>Cellvibrionales</taxon>
        <taxon>Microbulbiferaceae</taxon>
        <taxon>Microbulbifer</taxon>
    </lineage>
</organism>
<dbReference type="PANTHER" id="PTHR30146">
    <property type="entry name" value="LACI-RELATED TRANSCRIPTIONAL REPRESSOR"/>
    <property type="match status" value="1"/>
</dbReference>
<accession>A0A9X2J8V2</accession>
<dbReference type="Proteomes" id="UP001139028">
    <property type="component" value="Unassembled WGS sequence"/>
</dbReference>
<dbReference type="RefSeq" id="WP_252471171.1">
    <property type="nucleotide sequence ID" value="NZ_JALBWM010000094.1"/>
</dbReference>
<dbReference type="Gene3D" id="1.10.260.40">
    <property type="entry name" value="lambda repressor-like DNA-binding domains"/>
    <property type="match status" value="1"/>
</dbReference>
<evidence type="ECO:0000313" key="5">
    <source>
        <dbReference type="EMBL" id="MCO1335956.1"/>
    </source>
</evidence>
<dbReference type="CDD" id="cd06295">
    <property type="entry name" value="PBP1_CelR"/>
    <property type="match status" value="1"/>
</dbReference>
<name>A0A9X2J8V2_9GAMM</name>
<evidence type="ECO:0000256" key="1">
    <source>
        <dbReference type="ARBA" id="ARBA00023015"/>
    </source>
</evidence>
<evidence type="ECO:0000259" key="4">
    <source>
        <dbReference type="PROSITE" id="PS50932"/>
    </source>
</evidence>
<keyword evidence="6" id="KW-1185">Reference proteome</keyword>
<evidence type="ECO:0000313" key="6">
    <source>
        <dbReference type="Proteomes" id="UP001139028"/>
    </source>
</evidence>
<dbReference type="AlphaFoldDB" id="A0A9X2J8V2"/>
<dbReference type="InterPro" id="IPR028082">
    <property type="entry name" value="Peripla_BP_I"/>
</dbReference>
<dbReference type="PROSITE" id="PS50932">
    <property type="entry name" value="HTH_LACI_2"/>
    <property type="match status" value="1"/>
</dbReference>
<dbReference type="InterPro" id="IPR010982">
    <property type="entry name" value="Lambda_DNA-bd_dom_sf"/>
</dbReference>
<reference evidence="5" key="1">
    <citation type="journal article" date="2022" name="Arch. Microbiol.">
        <title>Microbulbifer okhotskensis sp. nov., isolated from a deep bottom sediment of the Okhotsk Sea.</title>
        <authorList>
            <person name="Romanenko L."/>
            <person name="Kurilenko V."/>
            <person name="Otstavnykh N."/>
            <person name="Velansky P."/>
            <person name="Isaeva M."/>
            <person name="Mikhailov V."/>
        </authorList>
    </citation>
    <scope>NUCLEOTIDE SEQUENCE</scope>
    <source>
        <strain evidence="5">OS29</strain>
    </source>
</reference>
<dbReference type="SUPFAM" id="SSF53822">
    <property type="entry name" value="Periplasmic binding protein-like I"/>
    <property type="match status" value="1"/>
</dbReference>